<accession>A0ABR8A0K7</accession>
<sequence length="152" mass="16875">MALSNLDSSINQSLCHVFVYGTLKPDQENFAKYCGSKVIASQNAIAFGQLFALPMGYPAMVLSEQNSIAVKGYRLTFADTSILESLDELEDYNCDRNPADNLYNRQLLEIFDLNQQSLGLAWVYLMTAAQVQNFAGIPQADGYWTAENGIKN</sequence>
<dbReference type="InterPro" id="IPR013024">
    <property type="entry name" value="GGCT-like"/>
</dbReference>
<dbReference type="Proteomes" id="UP000642094">
    <property type="component" value="Unassembled WGS sequence"/>
</dbReference>
<organism evidence="2 3">
    <name type="scientific">Pseudanabaena mucicola FACHB-723</name>
    <dbReference type="NCBI Taxonomy" id="2692860"/>
    <lineage>
        <taxon>Bacteria</taxon>
        <taxon>Bacillati</taxon>
        <taxon>Cyanobacteriota</taxon>
        <taxon>Cyanophyceae</taxon>
        <taxon>Pseudanabaenales</taxon>
        <taxon>Pseudanabaenaceae</taxon>
        <taxon>Pseudanabaena</taxon>
    </lineage>
</organism>
<protein>
    <submittedName>
        <fullName evidence="2">Gamma-glutamylcyclotransferase</fullName>
    </submittedName>
</protein>
<dbReference type="InterPro" id="IPR009288">
    <property type="entry name" value="AIG2-like_dom"/>
</dbReference>
<gene>
    <name evidence="2" type="ORF">H6F41_16595</name>
</gene>
<dbReference type="RefSeq" id="WP_190404571.1">
    <property type="nucleotide sequence ID" value="NZ_JACJQB010000050.1"/>
</dbReference>
<dbReference type="InterPro" id="IPR036568">
    <property type="entry name" value="GGCT-like_sf"/>
</dbReference>
<comment type="caution">
    <text evidence="2">The sequence shown here is derived from an EMBL/GenBank/DDBJ whole genome shotgun (WGS) entry which is preliminary data.</text>
</comment>
<keyword evidence="3" id="KW-1185">Reference proteome</keyword>
<dbReference type="EMBL" id="JACJQB010000050">
    <property type="protein sequence ID" value="MBD2189752.1"/>
    <property type="molecule type" value="Genomic_DNA"/>
</dbReference>
<dbReference type="SUPFAM" id="SSF110857">
    <property type="entry name" value="Gamma-glutamyl cyclotransferase-like"/>
    <property type="match status" value="1"/>
</dbReference>
<evidence type="ECO:0000259" key="1">
    <source>
        <dbReference type="Pfam" id="PF06094"/>
    </source>
</evidence>
<evidence type="ECO:0000313" key="3">
    <source>
        <dbReference type="Proteomes" id="UP000642094"/>
    </source>
</evidence>
<reference evidence="2 3" key="1">
    <citation type="journal article" date="2020" name="ISME J.">
        <title>Comparative genomics reveals insights into cyanobacterial evolution and habitat adaptation.</title>
        <authorList>
            <person name="Chen M.Y."/>
            <person name="Teng W.K."/>
            <person name="Zhao L."/>
            <person name="Hu C.X."/>
            <person name="Zhou Y.K."/>
            <person name="Han B.P."/>
            <person name="Song L.R."/>
            <person name="Shu W.S."/>
        </authorList>
    </citation>
    <scope>NUCLEOTIDE SEQUENCE [LARGE SCALE GENOMIC DNA]</scope>
    <source>
        <strain evidence="2 3">FACHB-723</strain>
    </source>
</reference>
<dbReference type="Gene3D" id="3.10.490.10">
    <property type="entry name" value="Gamma-glutamyl cyclotransferase-like"/>
    <property type="match status" value="1"/>
</dbReference>
<feature type="domain" description="Gamma-glutamylcyclotransferase AIG2-like" evidence="1">
    <location>
        <begin position="17"/>
        <end position="145"/>
    </location>
</feature>
<evidence type="ECO:0000313" key="2">
    <source>
        <dbReference type="EMBL" id="MBD2189752.1"/>
    </source>
</evidence>
<dbReference type="Pfam" id="PF06094">
    <property type="entry name" value="GGACT"/>
    <property type="match status" value="1"/>
</dbReference>
<name>A0ABR8A0K7_9CYAN</name>
<proteinExistence type="predicted"/>
<dbReference type="CDD" id="cd06661">
    <property type="entry name" value="GGCT_like"/>
    <property type="match status" value="1"/>
</dbReference>